<name>A0A2A7HX36_BACCE</name>
<keyword evidence="1" id="KW-0472">Membrane</keyword>
<feature type="domain" description="DUF3955" evidence="2">
    <location>
        <begin position="3"/>
        <end position="59"/>
    </location>
</feature>
<evidence type="ECO:0000256" key="1">
    <source>
        <dbReference type="SAM" id="Phobius"/>
    </source>
</evidence>
<keyword evidence="1" id="KW-1133">Transmembrane helix</keyword>
<dbReference type="EMBL" id="NVLK01000026">
    <property type="protein sequence ID" value="PEC21507.1"/>
    <property type="molecule type" value="Genomic_DNA"/>
</dbReference>
<dbReference type="RefSeq" id="WP_097904178.1">
    <property type="nucleotide sequence ID" value="NZ_JAUCFW010000007.1"/>
</dbReference>
<proteinExistence type="predicted"/>
<organism evidence="3">
    <name type="scientific">Bacillus cereus</name>
    <dbReference type="NCBI Taxonomy" id="1396"/>
    <lineage>
        <taxon>Bacteria</taxon>
        <taxon>Bacillati</taxon>
        <taxon>Bacillota</taxon>
        <taxon>Bacilli</taxon>
        <taxon>Bacillales</taxon>
        <taxon>Bacillaceae</taxon>
        <taxon>Bacillus</taxon>
        <taxon>Bacillus cereus group</taxon>
    </lineage>
</organism>
<dbReference type="InterPro" id="IPR025016">
    <property type="entry name" value="DUF3955"/>
</dbReference>
<keyword evidence="1" id="KW-0812">Transmembrane</keyword>
<gene>
    <name evidence="3" type="ORF">COM96_13190</name>
</gene>
<protein>
    <recommendedName>
        <fullName evidence="2">DUF3955 domain-containing protein</fullName>
    </recommendedName>
</protein>
<dbReference type="Proteomes" id="UP000220006">
    <property type="component" value="Unassembled WGS sequence"/>
</dbReference>
<evidence type="ECO:0000259" key="2">
    <source>
        <dbReference type="Pfam" id="PF13127"/>
    </source>
</evidence>
<sequence length="68" mass="7709">MKKYVLSIMLIVLGFIFLSIHGANSNVAENGMLMEPYFFLVPVSYVLFLMGIGMSVFTFIQSRLKVNK</sequence>
<comment type="caution">
    <text evidence="3">The sequence shown here is derived from an EMBL/GenBank/DDBJ whole genome shotgun (WGS) entry which is preliminary data.</text>
</comment>
<dbReference type="AlphaFoldDB" id="A0A2A7HX36"/>
<evidence type="ECO:0000313" key="3">
    <source>
        <dbReference type="EMBL" id="PEC21507.1"/>
    </source>
</evidence>
<reference evidence="3" key="1">
    <citation type="submission" date="2017-09" db="EMBL/GenBank/DDBJ databases">
        <title>Large-scale bioinformatics analysis of Bacillus genomes uncovers conserved roles of natural products in bacterial physiology.</title>
        <authorList>
            <consortium name="Agbiome Team Llc"/>
            <person name="Bleich R.M."/>
            <person name="Grubbs K.J."/>
            <person name="Santa Maria K.C."/>
            <person name="Allen S.E."/>
            <person name="Farag S."/>
            <person name="Shank E.A."/>
            <person name="Bowers A."/>
        </authorList>
    </citation>
    <scope>NUCLEOTIDE SEQUENCE [LARGE SCALE GENOMIC DNA]</scope>
    <source>
        <strain evidence="3">AFS096845</strain>
    </source>
</reference>
<dbReference type="Pfam" id="PF13127">
    <property type="entry name" value="DUF3955"/>
    <property type="match status" value="1"/>
</dbReference>
<feature type="transmembrane region" description="Helical" evidence="1">
    <location>
        <begin position="38"/>
        <end position="60"/>
    </location>
</feature>
<accession>A0A2A7HX36</accession>